<dbReference type="InterPro" id="IPR003702">
    <property type="entry name" value="ActCoA_hydro_N"/>
</dbReference>
<dbReference type="SUPFAM" id="SSF100950">
    <property type="entry name" value="NagB/RpiA/CoA transferase-like"/>
    <property type="match status" value="2"/>
</dbReference>
<dbReference type="AlphaFoldDB" id="A0ABD2PMJ3"/>
<dbReference type="InterPro" id="IPR038460">
    <property type="entry name" value="AcetylCoA_hyd_C_sf"/>
</dbReference>
<organism evidence="5 6">
    <name type="scientific">Cichlidogyrus casuarinus</name>
    <dbReference type="NCBI Taxonomy" id="1844966"/>
    <lineage>
        <taxon>Eukaryota</taxon>
        <taxon>Metazoa</taxon>
        <taxon>Spiralia</taxon>
        <taxon>Lophotrochozoa</taxon>
        <taxon>Platyhelminthes</taxon>
        <taxon>Monogenea</taxon>
        <taxon>Monopisthocotylea</taxon>
        <taxon>Dactylogyridea</taxon>
        <taxon>Ancyrocephalidae</taxon>
        <taxon>Cichlidogyrus</taxon>
    </lineage>
</organism>
<dbReference type="GO" id="GO:0016740">
    <property type="term" value="F:transferase activity"/>
    <property type="evidence" value="ECO:0007669"/>
    <property type="project" value="UniProtKB-KW"/>
</dbReference>
<dbReference type="PANTHER" id="PTHR21432">
    <property type="entry name" value="ACETYL-COA HYDROLASE-RELATED"/>
    <property type="match status" value="1"/>
</dbReference>
<sequence length="421" mass="46519">MTSIRAFSAIIRHKKLPNNLREPFFQDANPSKLPIDSTNKMDEAFSKLKDGTFNYTVQTYREHSGSNVFMQGAAATPTLLAQALKKYVLEKKLKNINVYHIHTDGPYPFLDPDCEGHFKSISLFTGGACRPGIEKGKASYIPIFLSEIPSLFRCGHVPLDLAMVSLAPDIGHGYFSLGSSIDTTRAALQNAKVVVGQINSKLPYTFGHANVHRSQIDYVMRGDMDLHLSKEPNVTEVEKKIAMHIANNLVDDGATLQMGIGSIPDAVLHELSNHKDLGIHTEMFTDGLIDLFNKGAITNTKKRLYTGKIVSSFAVGSQKVFDFMHKNPLIEMLDIEYVNSPKVICSMPKMTAINSCIEIDLTGQICADSIGTRIFSDNIFTTHQSKYPGSGRFHLAALPPPGYLEPELSLQDVVIDTDSWV</sequence>
<evidence type="ECO:0000256" key="1">
    <source>
        <dbReference type="ARBA" id="ARBA00009632"/>
    </source>
</evidence>
<accession>A0ABD2PMJ3</accession>
<dbReference type="Gene3D" id="3.40.1080.20">
    <property type="entry name" value="Acetyl-CoA hydrolase/transferase C-terminal domain"/>
    <property type="match status" value="1"/>
</dbReference>
<evidence type="ECO:0000256" key="2">
    <source>
        <dbReference type="ARBA" id="ARBA00022679"/>
    </source>
</evidence>
<dbReference type="Gene3D" id="3.30.750.70">
    <property type="entry name" value="4-hydroxybutyrate coenzyme like domains"/>
    <property type="match status" value="1"/>
</dbReference>
<feature type="domain" description="Acetyl-CoA hydrolase/transferase C-terminal" evidence="4">
    <location>
        <begin position="316"/>
        <end position="376"/>
    </location>
</feature>
<evidence type="ECO:0000259" key="3">
    <source>
        <dbReference type="Pfam" id="PF02550"/>
    </source>
</evidence>
<keyword evidence="2" id="KW-0808">Transferase</keyword>
<protein>
    <recommendedName>
        <fullName evidence="7">Acetyl-CoA hydrolase</fullName>
    </recommendedName>
</protein>
<evidence type="ECO:0000313" key="6">
    <source>
        <dbReference type="Proteomes" id="UP001626550"/>
    </source>
</evidence>
<dbReference type="Pfam" id="PF13336">
    <property type="entry name" value="AcetylCoA_hyd_C"/>
    <property type="match status" value="1"/>
</dbReference>
<feature type="domain" description="Acetyl-CoA hydrolase/transferase N-terminal" evidence="3">
    <location>
        <begin position="65"/>
        <end position="221"/>
    </location>
</feature>
<evidence type="ECO:0000313" key="5">
    <source>
        <dbReference type="EMBL" id="KAL3308554.1"/>
    </source>
</evidence>
<name>A0ABD2PMJ3_9PLAT</name>
<proteinExistence type="inferred from homology"/>
<comment type="similarity">
    <text evidence="1">Belongs to the acetyl-CoA hydrolase/transferase family.</text>
</comment>
<dbReference type="Pfam" id="PF02550">
    <property type="entry name" value="AcetylCoA_hydro"/>
    <property type="match status" value="1"/>
</dbReference>
<gene>
    <name evidence="5" type="ORF">Ciccas_012912</name>
</gene>
<dbReference type="Proteomes" id="UP001626550">
    <property type="component" value="Unassembled WGS sequence"/>
</dbReference>
<keyword evidence="6" id="KW-1185">Reference proteome</keyword>
<comment type="caution">
    <text evidence="5">The sequence shown here is derived from an EMBL/GenBank/DDBJ whole genome shotgun (WGS) entry which is preliminary data.</text>
</comment>
<dbReference type="EMBL" id="JBJKFK010005046">
    <property type="protein sequence ID" value="KAL3308554.1"/>
    <property type="molecule type" value="Genomic_DNA"/>
</dbReference>
<evidence type="ECO:0000259" key="4">
    <source>
        <dbReference type="Pfam" id="PF13336"/>
    </source>
</evidence>
<dbReference type="PANTHER" id="PTHR21432:SF20">
    <property type="entry name" value="ACETYL-COA HYDROLASE"/>
    <property type="match status" value="1"/>
</dbReference>
<reference evidence="5 6" key="1">
    <citation type="submission" date="2024-11" db="EMBL/GenBank/DDBJ databases">
        <title>Adaptive evolution of stress response genes in parasites aligns with host niche diversity.</title>
        <authorList>
            <person name="Hahn C."/>
            <person name="Resl P."/>
        </authorList>
    </citation>
    <scope>NUCLEOTIDE SEQUENCE [LARGE SCALE GENOMIC DNA]</scope>
    <source>
        <strain evidence="5">EGGRZ-B1_66</strain>
        <tissue evidence="5">Body</tissue>
    </source>
</reference>
<dbReference type="InterPro" id="IPR026888">
    <property type="entry name" value="AcetylCoA_hyd_C"/>
</dbReference>
<evidence type="ECO:0008006" key="7">
    <source>
        <dbReference type="Google" id="ProtNLM"/>
    </source>
</evidence>
<dbReference type="InterPro" id="IPR046433">
    <property type="entry name" value="ActCoA_hydro"/>
</dbReference>
<dbReference type="Gene3D" id="3.40.1080.10">
    <property type="entry name" value="Glutaconate Coenzyme A-transferase"/>
    <property type="match status" value="1"/>
</dbReference>
<dbReference type="InterPro" id="IPR037171">
    <property type="entry name" value="NagB/RpiA_transferase-like"/>
</dbReference>